<reference evidence="1 2" key="1">
    <citation type="submission" date="2020-07" db="EMBL/GenBank/DDBJ databases">
        <title>Sequencing the genomes of 1000 actinobacteria strains.</title>
        <authorList>
            <person name="Klenk H.-P."/>
        </authorList>
    </citation>
    <scope>NUCLEOTIDE SEQUENCE [LARGE SCALE GENOMIC DNA]</scope>
    <source>
        <strain evidence="1 2">DSM 18448</strain>
    </source>
</reference>
<evidence type="ECO:0000313" key="2">
    <source>
        <dbReference type="Proteomes" id="UP000579605"/>
    </source>
</evidence>
<name>A0A852Z5K6_9ACTN</name>
<dbReference type="AlphaFoldDB" id="A0A852Z5K6"/>
<organism evidence="1 2">
    <name type="scientific">Actinopolymorpha rutila</name>
    <dbReference type="NCBI Taxonomy" id="446787"/>
    <lineage>
        <taxon>Bacteria</taxon>
        <taxon>Bacillati</taxon>
        <taxon>Actinomycetota</taxon>
        <taxon>Actinomycetes</taxon>
        <taxon>Propionibacteriales</taxon>
        <taxon>Actinopolymorphaceae</taxon>
        <taxon>Actinopolymorpha</taxon>
    </lineage>
</organism>
<proteinExistence type="predicted"/>
<dbReference type="Proteomes" id="UP000579605">
    <property type="component" value="Unassembled WGS sequence"/>
</dbReference>
<accession>A0A852Z5K6</accession>
<evidence type="ECO:0000313" key="1">
    <source>
        <dbReference type="EMBL" id="NYH87663.1"/>
    </source>
</evidence>
<comment type="caution">
    <text evidence="1">The sequence shown here is derived from an EMBL/GenBank/DDBJ whole genome shotgun (WGS) entry which is preliminary data.</text>
</comment>
<sequence>MSGGEPPAFQAPAAPPLLRVPVQLAQRTLRQTVRLVADLPRGSSPDVVWRDGANELLVHTGGISITCLPGLVAFGLSVTCDQLGKDATVQVPLGVGTPDAPAGLVMSSLARPVGPDVVVDVWSQALVAFVWEALVQLAQTLCAQAGVDPTKRPLVPGAVAATRDLLLIQPVVRQQLRRRQP</sequence>
<dbReference type="RefSeq" id="WP_179785688.1">
    <property type="nucleotide sequence ID" value="NZ_BAAARR010000034.1"/>
</dbReference>
<keyword evidence="2" id="KW-1185">Reference proteome</keyword>
<dbReference type="EMBL" id="JACBZH010000001">
    <property type="protein sequence ID" value="NYH87663.1"/>
    <property type="molecule type" value="Genomic_DNA"/>
</dbReference>
<protein>
    <submittedName>
        <fullName evidence="1">Uncharacterized protein</fullName>
    </submittedName>
</protein>
<gene>
    <name evidence="1" type="ORF">F4554_000301</name>
</gene>